<dbReference type="InterPro" id="IPR036188">
    <property type="entry name" value="FAD/NAD-bd_sf"/>
</dbReference>
<evidence type="ECO:0000313" key="8">
    <source>
        <dbReference type="Proteomes" id="UP000250140"/>
    </source>
</evidence>
<keyword evidence="3" id="KW-0274">FAD</keyword>
<dbReference type="SUPFAM" id="SSF51905">
    <property type="entry name" value="FAD/NAD(P)-binding domain"/>
    <property type="match status" value="1"/>
</dbReference>
<sequence>MVFTFGGNGFFGYGSAGPVEANKMMWWSTYQSQTVPNRKTLDVAAVKKQLQDRHRSWKDPVIQDIIKTVDFDSILPTWVTPSLPHWGEKGLVLIGDSCHALPPTSGQGASQALEDSQTFSLALAHYLSRCYESGEGTERDAVEAATKVFFDVRQPRVQEIAAAAKRMEGNKKDMGFVVEMIMYGFIWLMSKYPWIMKMMAGDVNARLHSWKAEEVVEKAIAKRDSASVTTAGEGAHVE</sequence>
<evidence type="ECO:0000259" key="6">
    <source>
        <dbReference type="Pfam" id="PF01494"/>
    </source>
</evidence>
<evidence type="ECO:0000313" key="7">
    <source>
        <dbReference type="EMBL" id="OCL08322.1"/>
    </source>
</evidence>
<protein>
    <recommendedName>
        <fullName evidence="6">FAD-binding domain-containing protein</fullName>
    </recommendedName>
</protein>
<dbReference type="EMBL" id="KV749676">
    <property type="protein sequence ID" value="OCL08322.1"/>
    <property type="molecule type" value="Genomic_DNA"/>
</dbReference>
<dbReference type="AlphaFoldDB" id="A0A8E2F0I1"/>
<comment type="similarity">
    <text evidence="1">Belongs to the paxM FAD-dependent monooxygenase family.</text>
</comment>
<proteinExistence type="inferred from homology"/>
<keyword evidence="2" id="KW-0285">Flavoprotein</keyword>
<accession>A0A8E2F0I1</accession>
<evidence type="ECO:0000256" key="2">
    <source>
        <dbReference type="ARBA" id="ARBA00022630"/>
    </source>
</evidence>
<dbReference type="PANTHER" id="PTHR13789:SF309">
    <property type="entry name" value="PUTATIVE (AFU_ORTHOLOGUE AFUA_6G14510)-RELATED"/>
    <property type="match status" value="1"/>
</dbReference>
<dbReference type="InterPro" id="IPR002938">
    <property type="entry name" value="FAD-bd"/>
</dbReference>
<feature type="domain" description="FAD-binding" evidence="6">
    <location>
        <begin position="86"/>
        <end position="128"/>
    </location>
</feature>
<keyword evidence="8" id="KW-1185">Reference proteome</keyword>
<dbReference type="PANTHER" id="PTHR13789">
    <property type="entry name" value="MONOOXYGENASE"/>
    <property type="match status" value="1"/>
</dbReference>
<dbReference type="Pfam" id="PF01494">
    <property type="entry name" value="FAD_binding_3"/>
    <property type="match status" value="1"/>
</dbReference>
<keyword evidence="5" id="KW-0503">Monooxygenase</keyword>
<dbReference type="GO" id="GO:0004497">
    <property type="term" value="F:monooxygenase activity"/>
    <property type="evidence" value="ECO:0007669"/>
    <property type="project" value="UniProtKB-KW"/>
</dbReference>
<dbReference type="OrthoDB" id="16820at2759"/>
<reference evidence="7 8" key="1">
    <citation type="journal article" date="2016" name="Nat. Commun.">
        <title>Ectomycorrhizal ecology is imprinted in the genome of the dominant symbiotic fungus Cenococcum geophilum.</title>
        <authorList>
            <consortium name="DOE Joint Genome Institute"/>
            <person name="Peter M."/>
            <person name="Kohler A."/>
            <person name="Ohm R.A."/>
            <person name="Kuo A."/>
            <person name="Krutzmann J."/>
            <person name="Morin E."/>
            <person name="Arend M."/>
            <person name="Barry K.W."/>
            <person name="Binder M."/>
            <person name="Choi C."/>
            <person name="Clum A."/>
            <person name="Copeland A."/>
            <person name="Grisel N."/>
            <person name="Haridas S."/>
            <person name="Kipfer T."/>
            <person name="LaButti K."/>
            <person name="Lindquist E."/>
            <person name="Lipzen A."/>
            <person name="Maire R."/>
            <person name="Meier B."/>
            <person name="Mihaltcheva S."/>
            <person name="Molinier V."/>
            <person name="Murat C."/>
            <person name="Poggeler S."/>
            <person name="Quandt C.A."/>
            <person name="Sperisen C."/>
            <person name="Tritt A."/>
            <person name="Tisserant E."/>
            <person name="Crous P.W."/>
            <person name="Henrissat B."/>
            <person name="Nehls U."/>
            <person name="Egli S."/>
            <person name="Spatafora J.W."/>
            <person name="Grigoriev I.V."/>
            <person name="Martin F.M."/>
        </authorList>
    </citation>
    <scope>NUCLEOTIDE SEQUENCE [LARGE SCALE GENOMIC DNA]</scope>
    <source>
        <strain evidence="7 8">CBS 207.34</strain>
    </source>
</reference>
<evidence type="ECO:0000256" key="4">
    <source>
        <dbReference type="ARBA" id="ARBA00023002"/>
    </source>
</evidence>
<dbReference type="Gene3D" id="3.50.50.60">
    <property type="entry name" value="FAD/NAD(P)-binding domain"/>
    <property type="match status" value="1"/>
</dbReference>
<evidence type="ECO:0000256" key="5">
    <source>
        <dbReference type="ARBA" id="ARBA00023033"/>
    </source>
</evidence>
<gene>
    <name evidence="7" type="ORF">AOQ84DRAFT_388938</name>
</gene>
<evidence type="ECO:0000256" key="3">
    <source>
        <dbReference type="ARBA" id="ARBA00022827"/>
    </source>
</evidence>
<dbReference type="GO" id="GO:0071949">
    <property type="term" value="F:FAD binding"/>
    <property type="evidence" value="ECO:0007669"/>
    <property type="project" value="InterPro"/>
</dbReference>
<dbReference type="Proteomes" id="UP000250140">
    <property type="component" value="Unassembled WGS sequence"/>
</dbReference>
<organism evidence="7 8">
    <name type="scientific">Glonium stellatum</name>
    <dbReference type="NCBI Taxonomy" id="574774"/>
    <lineage>
        <taxon>Eukaryota</taxon>
        <taxon>Fungi</taxon>
        <taxon>Dikarya</taxon>
        <taxon>Ascomycota</taxon>
        <taxon>Pezizomycotina</taxon>
        <taxon>Dothideomycetes</taxon>
        <taxon>Pleosporomycetidae</taxon>
        <taxon>Gloniales</taxon>
        <taxon>Gloniaceae</taxon>
        <taxon>Glonium</taxon>
    </lineage>
</organism>
<keyword evidence="4" id="KW-0560">Oxidoreductase</keyword>
<evidence type="ECO:0000256" key="1">
    <source>
        <dbReference type="ARBA" id="ARBA00007992"/>
    </source>
</evidence>
<dbReference type="InterPro" id="IPR050493">
    <property type="entry name" value="FAD-dep_Monooxygenase_BioMet"/>
</dbReference>
<name>A0A8E2F0I1_9PEZI</name>